<gene>
    <name evidence="2" type="ORF">PG997_002135</name>
</gene>
<dbReference type="EMBL" id="JAQQWN010000003">
    <property type="protein sequence ID" value="KAK8091774.1"/>
    <property type="molecule type" value="Genomic_DNA"/>
</dbReference>
<reference evidence="2 3" key="1">
    <citation type="submission" date="2023-01" db="EMBL/GenBank/DDBJ databases">
        <title>Analysis of 21 Apiospora genomes using comparative genomics revels a genus with tremendous synthesis potential of carbohydrate active enzymes and secondary metabolites.</title>
        <authorList>
            <person name="Sorensen T."/>
        </authorList>
    </citation>
    <scope>NUCLEOTIDE SEQUENCE [LARGE SCALE GENOMIC DNA]</scope>
    <source>
        <strain evidence="2 3">CBS 114990</strain>
    </source>
</reference>
<evidence type="ECO:0000313" key="3">
    <source>
        <dbReference type="Proteomes" id="UP001433268"/>
    </source>
</evidence>
<evidence type="ECO:0000313" key="2">
    <source>
        <dbReference type="EMBL" id="KAK8091774.1"/>
    </source>
</evidence>
<dbReference type="Proteomes" id="UP001433268">
    <property type="component" value="Unassembled WGS sequence"/>
</dbReference>
<organism evidence="2 3">
    <name type="scientific">Apiospora hydei</name>
    <dbReference type="NCBI Taxonomy" id="1337664"/>
    <lineage>
        <taxon>Eukaryota</taxon>
        <taxon>Fungi</taxon>
        <taxon>Dikarya</taxon>
        <taxon>Ascomycota</taxon>
        <taxon>Pezizomycotina</taxon>
        <taxon>Sordariomycetes</taxon>
        <taxon>Xylariomycetidae</taxon>
        <taxon>Amphisphaeriales</taxon>
        <taxon>Apiosporaceae</taxon>
        <taxon>Apiospora</taxon>
    </lineage>
</organism>
<dbReference type="RefSeq" id="XP_066673746.1">
    <property type="nucleotide sequence ID" value="XM_066806450.1"/>
</dbReference>
<comment type="caution">
    <text evidence="2">The sequence shown here is derived from an EMBL/GenBank/DDBJ whole genome shotgun (WGS) entry which is preliminary data.</text>
</comment>
<accession>A0ABR1X8M2</accession>
<proteinExistence type="predicted"/>
<sequence length="105" mass="12126">MDKLSEEGQERELDEEGSGPGEDKERGVILHSILYQIIELSEIELQHYRLVFLDSRGEVQLIAQAIEQHRRNDQARRREEQEVVVGGELPARPESDPDSGKDRKY</sequence>
<keyword evidence="3" id="KW-1185">Reference proteome</keyword>
<feature type="region of interest" description="Disordered" evidence="1">
    <location>
        <begin position="68"/>
        <end position="105"/>
    </location>
</feature>
<dbReference type="GeneID" id="92039510"/>
<protein>
    <submittedName>
        <fullName evidence="2">Uncharacterized protein</fullName>
    </submittedName>
</protein>
<feature type="region of interest" description="Disordered" evidence="1">
    <location>
        <begin position="1"/>
        <end position="25"/>
    </location>
</feature>
<name>A0ABR1X8M2_9PEZI</name>
<feature type="compositionally biased region" description="Basic and acidic residues" evidence="1">
    <location>
        <begin position="68"/>
        <end position="81"/>
    </location>
</feature>
<feature type="compositionally biased region" description="Basic and acidic residues" evidence="1">
    <location>
        <begin position="1"/>
        <end position="11"/>
    </location>
</feature>
<evidence type="ECO:0000256" key="1">
    <source>
        <dbReference type="SAM" id="MobiDB-lite"/>
    </source>
</evidence>
<feature type="compositionally biased region" description="Basic and acidic residues" evidence="1">
    <location>
        <begin position="91"/>
        <end position="105"/>
    </location>
</feature>